<keyword evidence="2" id="KW-0808">Transferase</keyword>
<dbReference type="EMBL" id="FNIC01000002">
    <property type="protein sequence ID" value="SDN27101.1"/>
    <property type="molecule type" value="Genomic_DNA"/>
</dbReference>
<dbReference type="InterPro" id="IPR002934">
    <property type="entry name" value="Polymerase_NTP_transf_dom"/>
</dbReference>
<protein>
    <submittedName>
        <fullName evidence="2">Nucleotidyltransferase domain-containing protein</fullName>
    </submittedName>
</protein>
<dbReference type="SUPFAM" id="SSF81301">
    <property type="entry name" value="Nucleotidyltransferase"/>
    <property type="match status" value="1"/>
</dbReference>
<dbReference type="Proteomes" id="UP000199004">
    <property type="component" value="Unassembled WGS sequence"/>
</dbReference>
<dbReference type="Gene3D" id="1.10.10.10">
    <property type="entry name" value="Winged helix-like DNA-binding domain superfamily/Winged helix DNA-binding domain"/>
    <property type="match status" value="1"/>
</dbReference>
<dbReference type="InterPro" id="IPR036388">
    <property type="entry name" value="WH-like_DNA-bd_sf"/>
</dbReference>
<dbReference type="OrthoDB" id="3826063at2"/>
<dbReference type="CDD" id="cd05403">
    <property type="entry name" value="NT_KNTase_like"/>
    <property type="match status" value="1"/>
</dbReference>
<dbReference type="RefSeq" id="WP_091024040.1">
    <property type="nucleotide sequence ID" value="NZ_BKAE01000022.1"/>
</dbReference>
<sequence length="240" mass="26406">MDLSDPTRAVMPTLDGPVLAVLATAGRPLTVGQVAAEVARGSEIGVRRSLARLVEQGTVRATLMGRNRVHELNRDHVAAQVAVLLAGLRLDLWERFRSELRSWKIPPLYAAVFGSAARGDGGVDSDIDLLVVHQVFPGEKRPKSVRSDIRTQVADAAGAVTLSAADRDAEKRWESQLADLHDRVERWTGNPLQIVDLSFYEWRHPPKEYQPLLSDVRRDGVELVKARGLKIWTTTGPADG</sequence>
<evidence type="ECO:0000313" key="2">
    <source>
        <dbReference type="EMBL" id="SDN27101.1"/>
    </source>
</evidence>
<dbReference type="InterPro" id="IPR043519">
    <property type="entry name" value="NT_sf"/>
</dbReference>
<evidence type="ECO:0000259" key="1">
    <source>
        <dbReference type="Pfam" id="PF01909"/>
    </source>
</evidence>
<dbReference type="Pfam" id="PF01909">
    <property type="entry name" value="NTP_transf_2"/>
    <property type="match status" value="1"/>
</dbReference>
<evidence type="ECO:0000313" key="3">
    <source>
        <dbReference type="Proteomes" id="UP000199004"/>
    </source>
</evidence>
<name>A0A1H0A1Q6_9ACTN</name>
<dbReference type="STRING" id="1005944.SAMN05192576_1899"/>
<dbReference type="GO" id="GO:0016779">
    <property type="term" value="F:nucleotidyltransferase activity"/>
    <property type="evidence" value="ECO:0007669"/>
    <property type="project" value="InterPro"/>
</dbReference>
<gene>
    <name evidence="2" type="ORF">SAMN05192576_1899</name>
</gene>
<dbReference type="Gene3D" id="3.30.460.10">
    <property type="entry name" value="Beta Polymerase, domain 2"/>
    <property type="match status" value="1"/>
</dbReference>
<reference evidence="2 3" key="1">
    <citation type="submission" date="2016-10" db="EMBL/GenBank/DDBJ databases">
        <authorList>
            <person name="de Groot N.N."/>
        </authorList>
    </citation>
    <scope>NUCLEOTIDE SEQUENCE [LARGE SCALE GENOMIC DNA]</scope>
    <source>
        <strain evidence="2 3">CGMCC 1.11147</strain>
    </source>
</reference>
<organism evidence="2 3">
    <name type="scientific">Nocardioides szechwanensis</name>
    <dbReference type="NCBI Taxonomy" id="1005944"/>
    <lineage>
        <taxon>Bacteria</taxon>
        <taxon>Bacillati</taxon>
        <taxon>Actinomycetota</taxon>
        <taxon>Actinomycetes</taxon>
        <taxon>Propionibacteriales</taxon>
        <taxon>Nocardioidaceae</taxon>
        <taxon>Nocardioides</taxon>
    </lineage>
</organism>
<feature type="domain" description="Polymerase nucleotidyl transferase" evidence="1">
    <location>
        <begin position="103"/>
        <end position="146"/>
    </location>
</feature>
<dbReference type="AlphaFoldDB" id="A0A1H0A1Q6"/>
<accession>A0A1H0A1Q6</accession>
<proteinExistence type="predicted"/>
<keyword evidence="3" id="KW-1185">Reference proteome</keyword>